<gene>
    <name evidence="1" type="ORF">EZV62_008894</name>
</gene>
<evidence type="ECO:0000313" key="2">
    <source>
        <dbReference type="Proteomes" id="UP000323000"/>
    </source>
</evidence>
<protein>
    <submittedName>
        <fullName evidence="1">Uncharacterized protein</fullName>
    </submittedName>
</protein>
<keyword evidence="2" id="KW-1185">Reference proteome</keyword>
<accession>A0A5C7IF56</accession>
<comment type="caution">
    <text evidence="1">The sequence shown here is derived from an EMBL/GenBank/DDBJ whole genome shotgun (WGS) entry which is preliminary data.</text>
</comment>
<name>A0A5C7IF56_9ROSI</name>
<proteinExistence type="predicted"/>
<evidence type="ECO:0000313" key="1">
    <source>
        <dbReference type="EMBL" id="TXG67619.1"/>
    </source>
</evidence>
<reference evidence="2" key="1">
    <citation type="journal article" date="2019" name="Gigascience">
        <title>De novo genome assembly of the endangered Acer yangbiense, a plant species with extremely small populations endemic to Yunnan Province, China.</title>
        <authorList>
            <person name="Yang J."/>
            <person name="Wariss H.M."/>
            <person name="Tao L."/>
            <person name="Zhang R."/>
            <person name="Yun Q."/>
            <person name="Hollingsworth P."/>
            <person name="Dao Z."/>
            <person name="Luo G."/>
            <person name="Guo H."/>
            <person name="Ma Y."/>
            <person name="Sun W."/>
        </authorList>
    </citation>
    <scope>NUCLEOTIDE SEQUENCE [LARGE SCALE GENOMIC DNA]</scope>
    <source>
        <strain evidence="2">cv. Malutang</strain>
    </source>
</reference>
<dbReference type="Proteomes" id="UP000323000">
    <property type="component" value="Chromosome 3"/>
</dbReference>
<organism evidence="1 2">
    <name type="scientific">Acer yangbiense</name>
    <dbReference type="NCBI Taxonomy" id="1000413"/>
    <lineage>
        <taxon>Eukaryota</taxon>
        <taxon>Viridiplantae</taxon>
        <taxon>Streptophyta</taxon>
        <taxon>Embryophyta</taxon>
        <taxon>Tracheophyta</taxon>
        <taxon>Spermatophyta</taxon>
        <taxon>Magnoliopsida</taxon>
        <taxon>eudicotyledons</taxon>
        <taxon>Gunneridae</taxon>
        <taxon>Pentapetalae</taxon>
        <taxon>rosids</taxon>
        <taxon>malvids</taxon>
        <taxon>Sapindales</taxon>
        <taxon>Sapindaceae</taxon>
        <taxon>Hippocastanoideae</taxon>
        <taxon>Acereae</taxon>
        <taxon>Acer</taxon>
    </lineage>
</organism>
<sequence>MYVVIISRIGQIALFVDDCVVECLQPTGNVVRQWSGGSAADRNITLQTDLYCDPILGAKDQLAAVTLPRPVEDVLATTRLVGVGNELRLHVQALLLLTRSSDQSIYS</sequence>
<dbReference type="EMBL" id="VAHF01000003">
    <property type="protein sequence ID" value="TXG67619.1"/>
    <property type="molecule type" value="Genomic_DNA"/>
</dbReference>
<dbReference type="AlphaFoldDB" id="A0A5C7IF56"/>